<dbReference type="Proteomes" id="UP001153269">
    <property type="component" value="Unassembled WGS sequence"/>
</dbReference>
<evidence type="ECO:0000313" key="2">
    <source>
        <dbReference type="EMBL" id="CAB1454191.1"/>
    </source>
</evidence>
<keyword evidence="3" id="KW-1185">Reference proteome</keyword>
<reference evidence="2" key="1">
    <citation type="submission" date="2020-03" db="EMBL/GenBank/DDBJ databases">
        <authorList>
            <person name="Weist P."/>
        </authorList>
    </citation>
    <scope>NUCLEOTIDE SEQUENCE</scope>
</reference>
<sequence>MEEDRGGGGGLHKPRHLHVYLLQDRCGRMAPRPELKPEHPSGMDTTHPPPIYYVNPLNPEVHFAKAKDGWERLCEEACSVVEHISSPHEINSGQGGESRLDSGKSISVRAVRHREKKPVPKIAPERRSLNTGSDNNEERRDEWEAEIALSLLSR</sequence>
<protein>
    <submittedName>
        <fullName evidence="2">Uncharacterized protein</fullName>
    </submittedName>
</protein>
<dbReference type="EMBL" id="CADEAL010004202">
    <property type="protein sequence ID" value="CAB1454191.1"/>
    <property type="molecule type" value="Genomic_DNA"/>
</dbReference>
<comment type="caution">
    <text evidence="2">The sequence shown here is derived from an EMBL/GenBank/DDBJ whole genome shotgun (WGS) entry which is preliminary data.</text>
</comment>
<evidence type="ECO:0000313" key="3">
    <source>
        <dbReference type="Proteomes" id="UP001153269"/>
    </source>
</evidence>
<organism evidence="2 3">
    <name type="scientific">Pleuronectes platessa</name>
    <name type="common">European plaice</name>
    <dbReference type="NCBI Taxonomy" id="8262"/>
    <lineage>
        <taxon>Eukaryota</taxon>
        <taxon>Metazoa</taxon>
        <taxon>Chordata</taxon>
        <taxon>Craniata</taxon>
        <taxon>Vertebrata</taxon>
        <taxon>Euteleostomi</taxon>
        <taxon>Actinopterygii</taxon>
        <taxon>Neopterygii</taxon>
        <taxon>Teleostei</taxon>
        <taxon>Neoteleostei</taxon>
        <taxon>Acanthomorphata</taxon>
        <taxon>Carangaria</taxon>
        <taxon>Pleuronectiformes</taxon>
        <taxon>Pleuronectoidei</taxon>
        <taxon>Pleuronectidae</taxon>
        <taxon>Pleuronectes</taxon>
    </lineage>
</organism>
<feature type="region of interest" description="Disordered" evidence="1">
    <location>
        <begin position="84"/>
        <end position="142"/>
    </location>
</feature>
<accession>A0A9N7VKY5</accession>
<feature type="compositionally biased region" description="Basic and acidic residues" evidence="1">
    <location>
        <begin position="30"/>
        <end position="41"/>
    </location>
</feature>
<name>A0A9N7VKY5_PLEPL</name>
<dbReference type="AlphaFoldDB" id="A0A9N7VKY5"/>
<evidence type="ECO:0000256" key="1">
    <source>
        <dbReference type="SAM" id="MobiDB-lite"/>
    </source>
</evidence>
<proteinExistence type="predicted"/>
<feature type="region of interest" description="Disordered" evidence="1">
    <location>
        <begin position="30"/>
        <end position="51"/>
    </location>
</feature>
<gene>
    <name evidence="2" type="ORF">PLEPLA_LOCUS41953</name>
</gene>